<comment type="caution">
    <text evidence="1">The sequence shown here is derived from an EMBL/GenBank/DDBJ whole genome shotgun (WGS) entry which is preliminary data.</text>
</comment>
<gene>
    <name evidence="1" type="ORF">EV666_10922</name>
</gene>
<name>A0A4R2GRF8_9HYPH</name>
<dbReference type="Proteomes" id="UP000294881">
    <property type="component" value="Unassembled WGS sequence"/>
</dbReference>
<evidence type="ECO:0000313" key="2">
    <source>
        <dbReference type="Proteomes" id="UP000294881"/>
    </source>
</evidence>
<protein>
    <submittedName>
        <fullName evidence="1">Uncharacterized protein</fullName>
    </submittedName>
</protein>
<proteinExistence type="predicted"/>
<accession>A0A4R2GRF8</accession>
<organism evidence="1 2">
    <name type="scientific">Camelimonas lactis</name>
    <dbReference type="NCBI Taxonomy" id="659006"/>
    <lineage>
        <taxon>Bacteria</taxon>
        <taxon>Pseudomonadati</taxon>
        <taxon>Pseudomonadota</taxon>
        <taxon>Alphaproteobacteria</taxon>
        <taxon>Hyphomicrobiales</taxon>
        <taxon>Chelatococcaceae</taxon>
        <taxon>Camelimonas</taxon>
    </lineage>
</organism>
<sequence>MSDHDRDTPLRLADAVRIGFPHGGMSVAGLRREAQRGNLRMWRIANKDFTTLAAISEMMEKCQVRPQALPAERWRADAISPRSPEQAMKDARTILQGLRKKGHAPALRKSA</sequence>
<dbReference type="EMBL" id="SLWL01000009">
    <property type="protein sequence ID" value="TCO12377.1"/>
    <property type="molecule type" value="Genomic_DNA"/>
</dbReference>
<dbReference type="AlphaFoldDB" id="A0A4R2GRF8"/>
<reference evidence="1 2" key="1">
    <citation type="submission" date="2019-03" db="EMBL/GenBank/DDBJ databases">
        <title>Genomic Encyclopedia of Type Strains, Phase IV (KMG-IV): sequencing the most valuable type-strain genomes for metagenomic binning, comparative biology and taxonomic classification.</title>
        <authorList>
            <person name="Goeker M."/>
        </authorList>
    </citation>
    <scope>NUCLEOTIDE SEQUENCE [LARGE SCALE GENOMIC DNA]</scope>
    <source>
        <strain evidence="1 2">DSM 22958</strain>
    </source>
</reference>
<evidence type="ECO:0000313" key="1">
    <source>
        <dbReference type="EMBL" id="TCO12377.1"/>
    </source>
</evidence>
<keyword evidence="2" id="KW-1185">Reference proteome</keyword>